<dbReference type="PANTHER" id="PTHR12598:SF0">
    <property type="entry name" value="COPPER HOMEOSTASIS PROTEIN CUTC HOMOLOG"/>
    <property type="match status" value="1"/>
</dbReference>
<organism evidence="5 6">
    <name type="scientific">Pristionchus pacificus</name>
    <name type="common">Parasitic nematode worm</name>
    <dbReference type="NCBI Taxonomy" id="54126"/>
    <lineage>
        <taxon>Eukaryota</taxon>
        <taxon>Metazoa</taxon>
        <taxon>Ecdysozoa</taxon>
        <taxon>Nematoda</taxon>
        <taxon>Chromadorea</taxon>
        <taxon>Rhabditida</taxon>
        <taxon>Rhabditina</taxon>
        <taxon>Diplogasteromorpha</taxon>
        <taxon>Diplogasteroidea</taxon>
        <taxon>Neodiplogasteridae</taxon>
        <taxon>Pristionchus</taxon>
    </lineage>
</organism>
<reference evidence="6" key="1">
    <citation type="journal article" date="2008" name="Nat. Genet.">
        <title>The Pristionchus pacificus genome provides a unique perspective on nematode lifestyle and parasitism.</title>
        <authorList>
            <person name="Dieterich C."/>
            <person name="Clifton S.W."/>
            <person name="Schuster L.N."/>
            <person name="Chinwalla A."/>
            <person name="Delehaunty K."/>
            <person name="Dinkelacker I."/>
            <person name="Fulton L."/>
            <person name="Fulton R."/>
            <person name="Godfrey J."/>
            <person name="Minx P."/>
            <person name="Mitreva M."/>
            <person name="Roeseler W."/>
            <person name="Tian H."/>
            <person name="Witte H."/>
            <person name="Yang S.P."/>
            <person name="Wilson R.K."/>
            <person name="Sommer R.J."/>
        </authorList>
    </citation>
    <scope>NUCLEOTIDE SEQUENCE [LARGE SCALE GENOMIC DNA]</scope>
    <source>
        <strain evidence="6">PS312</strain>
    </source>
</reference>
<name>A0A2A6CIG8_PRIPA</name>
<evidence type="ECO:0000256" key="2">
    <source>
        <dbReference type="ARBA" id="ARBA00019014"/>
    </source>
</evidence>
<sequence>MTSAVPSRVVVVNTLVKSRTSYSMQNGSGRPTARPRPVGNANQRMFASIQSTLRSGKEYKSDDGAGPSRNERAPRRRVHTAVVLKSVDEVIAQLADLEKRGEHSTIEIKQNLEASSTTLTEMWDEEWAKLVEVLMKMCLESDEAVFVVELLPIFMKYADFLEAFREQMMAISSEFVLGEEAGEGRKLEQVPAFLGSLLCARWPRGMHRDTQESNPILFTAFEIVRGWMLVVQESSPEGKEEEKRERKYKIEKQPSEDSVDDVANELQDGCRIGEAAAAAAGSAHSEEEEEETAETSPELLNRCCSALAALCESQQRSLWLSRPELVDDMYKCFKRAITHNREIDGNVKCSLLHSYMLMNEWTRSKAVTTKPLRLEAPPTSKPRPLLVFKPSPFLIPPSTMPLEVCIDSARSTYECLFGGADRLEICGELSVGGITPTLGLFESIYKISRSWPIQHRVMIRPRGGDFVYDDAEMDAMEADIRSLKERGARGFVFGVLNKDYTLDQAKCRRLISAAGGLPCTLHRCFDWTPDWRAAMLAACNVGFNTILTSGQQPTVGTAVETLREMADHAVTMPRPIEIMAGSGLDETSLRALLSRTSIQWFHGSASTPLSQAATHAPPFPMGPQDQELRKSADRNVVRLLHTIINERRQGN</sequence>
<dbReference type="GO" id="GO:0005507">
    <property type="term" value="F:copper ion binding"/>
    <property type="evidence" value="ECO:0000318"/>
    <property type="project" value="GO_Central"/>
</dbReference>
<feature type="region of interest" description="Disordered" evidence="3">
    <location>
        <begin position="21"/>
        <end position="41"/>
    </location>
</feature>
<accession>A0A8R1U2M5</accession>
<feature type="compositionally biased region" description="Basic and acidic residues" evidence="3">
    <location>
        <begin position="236"/>
        <end position="255"/>
    </location>
</feature>
<dbReference type="InterPro" id="IPR005627">
    <property type="entry name" value="CutC-like"/>
</dbReference>
<dbReference type="Proteomes" id="UP000005239">
    <property type="component" value="Unassembled WGS sequence"/>
</dbReference>
<dbReference type="Gene3D" id="3.20.20.380">
    <property type="entry name" value="Copper homeostasis (CutC) domain"/>
    <property type="match status" value="1"/>
</dbReference>
<feature type="region of interest" description="Disordered" evidence="3">
    <location>
        <begin position="234"/>
        <end position="261"/>
    </location>
</feature>
<dbReference type="HAMAP" id="MF_00795">
    <property type="entry name" value="CutC"/>
    <property type="match status" value="1"/>
</dbReference>
<dbReference type="InterPro" id="IPR056044">
    <property type="entry name" value="DUF7627"/>
</dbReference>
<protein>
    <recommendedName>
        <fullName evidence="2">Copper homeostasis protein cutC homolog</fullName>
    </recommendedName>
</protein>
<feature type="compositionally biased region" description="Basic and acidic residues" evidence="3">
    <location>
        <begin position="55"/>
        <end position="73"/>
    </location>
</feature>
<evidence type="ECO:0000256" key="3">
    <source>
        <dbReference type="SAM" id="MobiDB-lite"/>
    </source>
</evidence>
<gene>
    <name evidence="5" type="primary">WBGene00091363</name>
</gene>
<feature type="region of interest" description="Disordered" evidence="3">
    <location>
        <begin position="277"/>
        <end position="296"/>
    </location>
</feature>
<dbReference type="Pfam" id="PF24628">
    <property type="entry name" value="DUF7627"/>
    <property type="match status" value="1"/>
</dbReference>
<evidence type="ECO:0000313" key="6">
    <source>
        <dbReference type="Proteomes" id="UP000005239"/>
    </source>
</evidence>
<dbReference type="InterPro" id="IPR036822">
    <property type="entry name" value="CutC-like_dom_sf"/>
</dbReference>
<reference evidence="5" key="2">
    <citation type="submission" date="2022-06" db="UniProtKB">
        <authorList>
            <consortium name="EnsemblMetazoa"/>
        </authorList>
    </citation>
    <scope>IDENTIFICATION</scope>
    <source>
        <strain evidence="5">PS312</strain>
    </source>
</reference>
<dbReference type="EnsemblMetazoa" id="PPA01809.1">
    <property type="protein sequence ID" value="PPA01809.1"/>
    <property type="gene ID" value="WBGene00091363"/>
</dbReference>
<accession>A0A2A6CIG8</accession>
<dbReference type="Pfam" id="PF03932">
    <property type="entry name" value="CutC"/>
    <property type="match status" value="1"/>
</dbReference>
<evidence type="ECO:0000313" key="5">
    <source>
        <dbReference type="EnsemblMetazoa" id="PPA01809.1"/>
    </source>
</evidence>
<evidence type="ECO:0000259" key="4">
    <source>
        <dbReference type="Pfam" id="PF24628"/>
    </source>
</evidence>
<keyword evidence="6" id="KW-1185">Reference proteome</keyword>
<dbReference type="AlphaFoldDB" id="A0A2A6CIG8"/>
<feature type="domain" description="DUF7627" evidence="4">
    <location>
        <begin position="91"/>
        <end position="368"/>
    </location>
</feature>
<comment type="similarity">
    <text evidence="1">Belongs to the CutC family.</text>
</comment>
<feature type="region of interest" description="Disordered" evidence="3">
    <location>
        <begin position="54"/>
        <end position="76"/>
    </location>
</feature>
<dbReference type="PANTHER" id="PTHR12598">
    <property type="entry name" value="COPPER HOMEOSTASIS PROTEIN CUTC"/>
    <property type="match status" value="1"/>
</dbReference>
<proteinExistence type="inferred from homology"/>
<evidence type="ECO:0000256" key="1">
    <source>
        <dbReference type="ARBA" id="ARBA00007768"/>
    </source>
</evidence>
<dbReference type="SUPFAM" id="SSF110395">
    <property type="entry name" value="CutC-like"/>
    <property type="match status" value="1"/>
</dbReference>